<dbReference type="PANTHER" id="PTHR43418">
    <property type="entry name" value="MULTIFUNCTIONAL TRYPTOPHAN BIOSYNTHESIS PROTEIN-RELATED"/>
    <property type="match status" value="1"/>
</dbReference>
<dbReference type="InterPro" id="IPR006221">
    <property type="entry name" value="TrpG/PapA_dom"/>
</dbReference>
<dbReference type="FunFam" id="3.40.50.880:FF:000003">
    <property type="entry name" value="Anthranilate synthase component II"/>
    <property type="match status" value="1"/>
</dbReference>
<geneLocation type="plastid" evidence="9"/>
<feature type="domain" description="Glutamine amidotransferase" evidence="8">
    <location>
        <begin position="3"/>
        <end position="188"/>
    </location>
</feature>
<dbReference type="InterPro" id="IPR017926">
    <property type="entry name" value="GATASE"/>
</dbReference>
<dbReference type="PROSITE" id="PS51273">
    <property type="entry name" value="GATASE_TYPE_1"/>
    <property type="match status" value="1"/>
</dbReference>
<keyword evidence="6" id="KW-0315">Glutamine amidotransferase</keyword>
<dbReference type="GO" id="GO:0005829">
    <property type="term" value="C:cytosol"/>
    <property type="evidence" value="ECO:0007669"/>
    <property type="project" value="TreeGrafter"/>
</dbReference>
<evidence type="ECO:0000256" key="1">
    <source>
        <dbReference type="ARBA" id="ARBA00004873"/>
    </source>
</evidence>
<dbReference type="Pfam" id="PF00117">
    <property type="entry name" value="GATase"/>
    <property type="match status" value="1"/>
</dbReference>
<evidence type="ECO:0000259" key="8">
    <source>
        <dbReference type="Pfam" id="PF00117"/>
    </source>
</evidence>
<dbReference type="CDD" id="cd01743">
    <property type="entry name" value="GATase1_Anthranilate_Synthase"/>
    <property type="match status" value="1"/>
</dbReference>
<dbReference type="EC" id="4.1.3.27" evidence="3"/>
<dbReference type="SUPFAM" id="SSF52317">
    <property type="entry name" value="Class I glutamine amidotransferase-like"/>
    <property type="match status" value="1"/>
</dbReference>
<comment type="subunit">
    <text evidence="2">Tetramer of two components I and two components II.</text>
</comment>
<evidence type="ECO:0000256" key="5">
    <source>
        <dbReference type="ARBA" id="ARBA00022822"/>
    </source>
</evidence>
<reference evidence="9" key="1">
    <citation type="submission" date="2016-11" db="EMBL/GenBank/DDBJ databases">
        <title>Complete organellar and ribosomal genomic analysis of the lectotype specimen of the reef forming species Porolithon onkodes (Heydrich) Foslie.</title>
        <authorList>
            <person name="Hughey J.R."/>
            <person name="Gabrielson P.W."/>
        </authorList>
    </citation>
    <scope>NUCLEOTIDE SEQUENCE</scope>
</reference>
<evidence type="ECO:0000256" key="3">
    <source>
        <dbReference type="ARBA" id="ARBA00012266"/>
    </source>
</evidence>
<accession>A0A2Z2KVA4</accession>
<dbReference type="GO" id="GO:0004049">
    <property type="term" value="F:anthranilate synthase activity"/>
    <property type="evidence" value="ECO:0007669"/>
    <property type="project" value="UniProtKB-EC"/>
</dbReference>
<evidence type="ECO:0000256" key="4">
    <source>
        <dbReference type="ARBA" id="ARBA00020654"/>
    </source>
</evidence>
<dbReference type="PRINTS" id="PR00097">
    <property type="entry name" value="ANTSNTHASEII"/>
</dbReference>
<evidence type="ECO:0000256" key="7">
    <source>
        <dbReference type="ARBA" id="ARBA00082672"/>
    </source>
</evidence>
<dbReference type="PRINTS" id="PR00096">
    <property type="entry name" value="GATASE"/>
</dbReference>
<evidence type="ECO:0000256" key="6">
    <source>
        <dbReference type="ARBA" id="ARBA00022962"/>
    </source>
</evidence>
<comment type="pathway">
    <text evidence="1">Amino-acid biosynthesis; L-tryptophan biosynthesis; L-tryptophan from chorismate: step 1/5.</text>
</comment>
<dbReference type="RefSeq" id="YP_009502025.1">
    <property type="nucleotide sequence ID" value="NC_038144.1"/>
</dbReference>
<keyword evidence="5" id="KW-0057">Aromatic amino acid biosynthesis</keyword>
<dbReference type="PRINTS" id="PR00099">
    <property type="entry name" value="CPSGATASE"/>
</dbReference>
<evidence type="ECO:0000256" key="2">
    <source>
        <dbReference type="ARBA" id="ARBA00011743"/>
    </source>
</evidence>
<sequence length="191" mass="21554">MILIIDNYDSFTYNLVQHAGEIGRKVKIIRNDNQNMSCIQEINPTHIIISPGPGSPRESGLSLEIISQYGSLIPILGICLGHQSIGYIYGSTIKQLDYPMHGKISLVYHHGKGLFMDMPNPFKATRYHSLIIDKKHLPSTLQITASTQDGLIMGCQHKKYKNIQGVQFHPESLWTEQGKKIIKNFLIQPSR</sequence>
<proteinExistence type="predicted"/>
<protein>
    <recommendedName>
        <fullName evidence="4">Anthranilate synthase component 2</fullName>
        <ecNumber evidence="3">4.1.3.27</ecNumber>
    </recommendedName>
    <alternativeName>
        <fullName evidence="7">Anthranilate synthase, glutamine amidotransferase component</fullName>
    </alternativeName>
</protein>
<dbReference type="EMBL" id="KY212106">
    <property type="protein sequence ID" value="ASB29627.1"/>
    <property type="molecule type" value="Genomic_DNA"/>
</dbReference>
<dbReference type="NCBIfam" id="TIGR00566">
    <property type="entry name" value="trpG_papA"/>
    <property type="match status" value="1"/>
</dbReference>
<keyword evidence="9" id="KW-0934">Plastid</keyword>
<dbReference type="InterPro" id="IPR029062">
    <property type="entry name" value="Class_I_gatase-like"/>
</dbReference>
<organism evidence="9">
    <name type="scientific">Porolithon onkodes</name>
    <dbReference type="NCBI Taxonomy" id="231751"/>
    <lineage>
        <taxon>Eukaryota</taxon>
        <taxon>Rhodophyta</taxon>
        <taxon>Florideophyceae</taxon>
        <taxon>Corallinophycidae</taxon>
        <taxon>Corallinales</taxon>
        <taxon>Porolithaceae</taxon>
        <taxon>Porolithon</taxon>
    </lineage>
</organism>
<dbReference type="Gene3D" id="3.40.50.880">
    <property type="match status" value="1"/>
</dbReference>
<gene>
    <name evidence="9" type="primary">trpG</name>
</gene>
<dbReference type="InterPro" id="IPR050472">
    <property type="entry name" value="Anth_synth/Amidotransfase"/>
</dbReference>
<dbReference type="GeneID" id="37507526"/>
<keyword evidence="5" id="KW-0028">Amino-acid biosynthesis</keyword>
<keyword evidence="5" id="KW-0822">Tryptophan biosynthesis</keyword>
<dbReference type="PANTHER" id="PTHR43418:SF4">
    <property type="entry name" value="MULTIFUNCTIONAL TRYPTOPHAN BIOSYNTHESIS PROTEIN"/>
    <property type="match status" value="1"/>
</dbReference>
<dbReference type="GO" id="GO:0000162">
    <property type="term" value="P:L-tryptophan biosynthetic process"/>
    <property type="evidence" value="ECO:0007669"/>
    <property type="project" value="UniProtKB-KW"/>
</dbReference>
<evidence type="ECO:0000313" key="9">
    <source>
        <dbReference type="EMBL" id="ASB29627.1"/>
    </source>
</evidence>
<name>A0A2Z2KVA4_9FLOR</name>
<dbReference type="AlphaFoldDB" id="A0A2Z2KVA4"/>